<accession>A0AAE0RQ32</accession>
<reference evidence="1" key="3">
    <citation type="submission" date="2023-05" db="EMBL/GenBank/DDBJ databases">
        <authorList>
            <person name="Smith C.H."/>
        </authorList>
    </citation>
    <scope>NUCLEOTIDE SEQUENCE</scope>
    <source>
        <strain evidence="1">CHS0354</strain>
        <tissue evidence="1">Mantle</tissue>
    </source>
</reference>
<evidence type="ECO:0000313" key="1">
    <source>
        <dbReference type="EMBL" id="KAK3577537.1"/>
    </source>
</evidence>
<organism evidence="1 2">
    <name type="scientific">Potamilus streckersoni</name>
    <dbReference type="NCBI Taxonomy" id="2493646"/>
    <lineage>
        <taxon>Eukaryota</taxon>
        <taxon>Metazoa</taxon>
        <taxon>Spiralia</taxon>
        <taxon>Lophotrochozoa</taxon>
        <taxon>Mollusca</taxon>
        <taxon>Bivalvia</taxon>
        <taxon>Autobranchia</taxon>
        <taxon>Heteroconchia</taxon>
        <taxon>Palaeoheterodonta</taxon>
        <taxon>Unionida</taxon>
        <taxon>Unionoidea</taxon>
        <taxon>Unionidae</taxon>
        <taxon>Ambleminae</taxon>
        <taxon>Lampsilini</taxon>
        <taxon>Potamilus</taxon>
    </lineage>
</organism>
<dbReference type="EMBL" id="JAEAOA010001578">
    <property type="protein sequence ID" value="KAK3577537.1"/>
    <property type="molecule type" value="Genomic_DNA"/>
</dbReference>
<gene>
    <name evidence="1" type="ORF">CHS0354_026500</name>
</gene>
<evidence type="ECO:0000313" key="2">
    <source>
        <dbReference type="Proteomes" id="UP001195483"/>
    </source>
</evidence>
<reference evidence="1" key="1">
    <citation type="journal article" date="2021" name="Genome Biol. Evol.">
        <title>A High-Quality Reference Genome for a Parasitic Bivalve with Doubly Uniparental Inheritance (Bivalvia: Unionida).</title>
        <authorList>
            <person name="Smith C.H."/>
        </authorList>
    </citation>
    <scope>NUCLEOTIDE SEQUENCE</scope>
    <source>
        <strain evidence="1">CHS0354</strain>
    </source>
</reference>
<dbReference type="Proteomes" id="UP001195483">
    <property type="component" value="Unassembled WGS sequence"/>
</dbReference>
<reference evidence="1" key="2">
    <citation type="journal article" date="2021" name="Genome Biol. Evol.">
        <title>Developing a high-quality reference genome for a parasitic bivalve with doubly uniparental inheritance (Bivalvia: Unionida).</title>
        <authorList>
            <person name="Smith C.H."/>
        </authorList>
    </citation>
    <scope>NUCLEOTIDE SEQUENCE</scope>
    <source>
        <strain evidence="1">CHS0354</strain>
        <tissue evidence="1">Mantle</tissue>
    </source>
</reference>
<protein>
    <submittedName>
        <fullName evidence="1">Uncharacterized protein</fullName>
    </submittedName>
</protein>
<comment type="caution">
    <text evidence="1">The sequence shown here is derived from an EMBL/GenBank/DDBJ whole genome shotgun (WGS) entry which is preliminary data.</text>
</comment>
<sequence>MANISWTGTKYILVWLTERKFIDDRANTKGSPTVFIQLTTDLTDGSRQCSQLGEVELAARTAESPSPPVSLQ</sequence>
<proteinExistence type="predicted"/>
<dbReference type="AlphaFoldDB" id="A0AAE0RQ32"/>
<name>A0AAE0RQ32_9BIVA</name>
<keyword evidence="2" id="KW-1185">Reference proteome</keyword>